<keyword evidence="2 4" id="KW-0472">Membrane</keyword>
<evidence type="ECO:0000256" key="3">
    <source>
        <dbReference type="ARBA" id="ARBA00023237"/>
    </source>
</evidence>
<evidence type="ECO:0000256" key="1">
    <source>
        <dbReference type="ARBA" id="ARBA00004442"/>
    </source>
</evidence>
<dbReference type="CDD" id="cd07185">
    <property type="entry name" value="OmpA_C-like"/>
    <property type="match status" value="1"/>
</dbReference>
<accession>A0ABU8DH68</accession>
<evidence type="ECO:0000313" key="7">
    <source>
        <dbReference type="Proteomes" id="UP001306592"/>
    </source>
</evidence>
<dbReference type="PRINTS" id="PR01021">
    <property type="entry name" value="OMPADOMAIN"/>
</dbReference>
<dbReference type="InterPro" id="IPR036737">
    <property type="entry name" value="OmpA-like_sf"/>
</dbReference>
<gene>
    <name evidence="6" type="ORF">V8N49_14460</name>
</gene>
<dbReference type="PANTHER" id="PTHR30329">
    <property type="entry name" value="STATOR ELEMENT OF FLAGELLAR MOTOR COMPLEX"/>
    <property type="match status" value="1"/>
</dbReference>
<keyword evidence="7" id="KW-1185">Reference proteome</keyword>
<comment type="subcellular location">
    <subcellularLocation>
        <location evidence="1">Cell outer membrane</location>
    </subcellularLocation>
</comment>
<evidence type="ECO:0000313" key="6">
    <source>
        <dbReference type="EMBL" id="MEI2682857.1"/>
    </source>
</evidence>
<dbReference type="PROSITE" id="PS51123">
    <property type="entry name" value="OMPA_2"/>
    <property type="match status" value="1"/>
</dbReference>
<protein>
    <submittedName>
        <fullName evidence="6">OmpA family protein</fullName>
    </submittedName>
</protein>
<dbReference type="Pfam" id="PF00691">
    <property type="entry name" value="OmpA"/>
    <property type="match status" value="1"/>
</dbReference>
<dbReference type="InterPro" id="IPR006665">
    <property type="entry name" value="OmpA-like"/>
</dbReference>
<feature type="domain" description="OmpA-like" evidence="5">
    <location>
        <begin position="479"/>
        <end position="597"/>
    </location>
</feature>
<dbReference type="Proteomes" id="UP001306592">
    <property type="component" value="Unassembled WGS sequence"/>
</dbReference>
<dbReference type="SUPFAM" id="SSF103088">
    <property type="entry name" value="OmpA-like"/>
    <property type="match status" value="1"/>
</dbReference>
<organism evidence="6 7">
    <name type="scientific">Erwinia aphidicola</name>
    <dbReference type="NCBI Taxonomy" id="68334"/>
    <lineage>
        <taxon>Bacteria</taxon>
        <taxon>Pseudomonadati</taxon>
        <taxon>Pseudomonadota</taxon>
        <taxon>Gammaproteobacteria</taxon>
        <taxon>Enterobacterales</taxon>
        <taxon>Erwiniaceae</taxon>
        <taxon>Erwinia</taxon>
    </lineage>
</organism>
<evidence type="ECO:0000256" key="4">
    <source>
        <dbReference type="PROSITE-ProRule" id="PRU00473"/>
    </source>
</evidence>
<reference evidence="6 7" key="1">
    <citation type="submission" date="2024-02" db="EMBL/GenBank/DDBJ databases">
        <title>First report Erwinia aphidicola in onion in Chile.</title>
        <authorList>
            <person name="Valenzuela M."/>
            <person name="Pena M."/>
            <person name="Dutta B."/>
        </authorList>
    </citation>
    <scope>NUCLEOTIDE SEQUENCE [LARGE SCALE GENOMIC DNA]</scope>
    <source>
        <strain evidence="6 7">QCJ3A</strain>
    </source>
</reference>
<dbReference type="InterPro" id="IPR006664">
    <property type="entry name" value="OMP_bac"/>
</dbReference>
<dbReference type="PANTHER" id="PTHR30329:SF21">
    <property type="entry name" value="LIPOPROTEIN YIAD-RELATED"/>
    <property type="match status" value="1"/>
</dbReference>
<name>A0ABU8DH68_ERWAP</name>
<keyword evidence="3" id="KW-0998">Cell outer membrane</keyword>
<comment type="caution">
    <text evidence="6">The sequence shown here is derived from an EMBL/GenBank/DDBJ whole genome shotgun (WGS) entry which is preliminary data.</text>
</comment>
<evidence type="ECO:0000256" key="2">
    <source>
        <dbReference type="ARBA" id="ARBA00023136"/>
    </source>
</evidence>
<dbReference type="InterPro" id="IPR050330">
    <property type="entry name" value="Bact_OuterMem_StrucFunc"/>
</dbReference>
<dbReference type="EMBL" id="JBANEI010000010">
    <property type="protein sequence ID" value="MEI2682857.1"/>
    <property type="molecule type" value="Genomic_DNA"/>
</dbReference>
<proteinExistence type="predicted"/>
<sequence length="601" mass="67086">MVKSDVFFSRLVGIDTLFSCEGIIPSAADFQLKLISLIEQFNKTRRAEGQPESESEALCRAICCYFDRHLLTHSQSDMLSWQRYSLVNYFYGYSAESDENQPAAMLERLLNSESEVTFRYAWQLLMLFIQVETQTEALIRLRTHCRARYLYRPRPALTASSDSETWLPEDEFQLRSPRLMVFIIGPFASKWFSQSDLSTSNDNGIVWIVAGHANTLAKRLVHLKANQSHLATLAYFPLLADGLENSGLLIEQITAWQQGLSATPLTGNLPCLLGLYSRLSQQRHSHDPERATWTGRLTTSGAGHLNLETCLIKLLAELDAVDDGSDLYAIQRQALGSMFVAWMAENRIMNVLQSLFDNSQLDLAGVTLADHSEGFSRHGAWSLWMQEKYGILPALSASTAMPPLPAIPLPAERDIQPFTAPLALTASGKRRRHWPAIAALLIMLLAAFTLHEYRQPVRTPLSALNPLRSFLPAPPRDGDARSFVLTDIVPLFKHGSSSMMPGSEKKLEEIASTLVQHPHQMFLIVGHSDSTGSPQANYALSTERAQMVKDWLVTKTGLPTTHFVVEGAGNMHPIASNETEEGRAQNRRVEIISLPVTSKRN</sequence>
<dbReference type="RefSeq" id="WP_336203317.1">
    <property type="nucleotide sequence ID" value="NZ_JBANEI010000010.1"/>
</dbReference>
<evidence type="ECO:0000259" key="5">
    <source>
        <dbReference type="PROSITE" id="PS51123"/>
    </source>
</evidence>
<dbReference type="Gene3D" id="3.30.1330.60">
    <property type="entry name" value="OmpA-like domain"/>
    <property type="match status" value="1"/>
</dbReference>